<dbReference type="AlphaFoldDB" id="A0A0M2SYP2"/>
<protein>
    <recommendedName>
        <fullName evidence="3">HicB-like antitoxin of toxin-antitoxin system domain-containing protein</fullName>
    </recommendedName>
</protein>
<comment type="caution">
    <text evidence="1">The sequence shown here is derived from an EMBL/GenBank/DDBJ whole genome shotgun (WGS) entry which is preliminary data.</text>
</comment>
<keyword evidence="2" id="KW-1185">Reference proteome</keyword>
<dbReference type="Proteomes" id="UP000034166">
    <property type="component" value="Unassembled WGS sequence"/>
</dbReference>
<dbReference type="Gene3D" id="3.30.160.250">
    <property type="match status" value="1"/>
</dbReference>
<dbReference type="PATRIC" id="fig|1408103.3.peg.2181"/>
<evidence type="ECO:0000313" key="2">
    <source>
        <dbReference type="Proteomes" id="UP000034166"/>
    </source>
</evidence>
<proteinExistence type="predicted"/>
<name>A0A0M2SYP2_9BACI</name>
<evidence type="ECO:0000313" key="1">
    <source>
        <dbReference type="EMBL" id="KKK38092.1"/>
    </source>
</evidence>
<reference evidence="1 2" key="1">
    <citation type="submission" date="2015-04" db="EMBL/GenBank/DDBJ databases">
        <title>Taxonomic description and genome sequence of Bacillus campisalis sp. nov., a novel member of the genus Bacillus isolated from solar saltern.</title>
        <authorList>
            <person name="Mathan Kumar R."/>
            <person name="Kaur G."/>
            <person name="Kumar A."/>
            <person name="Singh N.K."/>
            <person name="Kaur N."/>
            <person name="Kumar N."/>
            <person name="Mayilraj S."/>
        </authorList>
    </citation>
    <scope>NUCLEOTIDE SEQUENCE [LARGE SCALE GENOMIC DNA]</scope>
    <source>
        <strain evidence="1 2">SA2-6</strain>
    </source>
</reference>
<sequence>MFHFEKLVYPAFVQQIDEGVFGVYFPTLFSDEGWDYPLSQGNTKRSAIQNARKELAYTLAGFLYDNENLPRPIPIPDNALSSGMELLDIETSYAPYAVEIEEHLKGRHWHIGFYDEESDEYMEAIGFKNDQGMWDIYYEDVLEDTSSETLLFTVKRHSEAEEKFKQFVEEVILKREN</sequence>
<dbReference type="EMBL" id="LAYY01000009">
    <property type="protein sequence ID" value="KKK38092.1"/>
    <property type="molecule type" value="Genomic_DNA"/>
</dbReference>
<dbReference type="OrthoDB" id="2854646at2"/>
<evidence type="ECO:0008006" key="3">
    <source>
        <dbReference type="Google" id="ProtNLM"/>
    </source>
</evidence>
<accession>A0A0M2SYP2</accession>
<organism evidence="1 2">
    <name type="scientific">Mesobacillus campisalis</name>
    <dbReference type="NCBI Taxonomy" id="1408103"/>
    <lineage>
        <taxon>Bacteria</taxon>
        <taxon>Bacillati</taxon>
        <taxon>Bacillota</taxon>
        <taxon>Bacilli</taxon>
        <taxon>Bacillales</taxon>
        <taxon>Bacillaceae</taxon>
        <taxon>Mesobacillus</taxon>
    </lineage>
</organism>
<gene>
    <name evidence="1" type="ORF">WQ57_09710</name>
</gene>
<dbReference type="RefSeq" id="WP_046523567.1">
    <property type="nucleotide sequence ID" value="NZ_LAYY01000009.1"/>
</dbReference>